<dbReference type="Proteomes" id="UP001213799">
    <property type="component" value="Unassembled WGS sequence"/>
</dbReference>
<gene>
    <name evidence="1" type="ORF">N7537_005796</name>
</gene>
<dbReference type="GeneID" id="81587095"/>
<keyword evidence="2" id="KW-1185">Reference proteome</keyword>
<organism evidence="1 2">
    <name type="scientific">Penicillium hordei</name>
    <dbReference type="NCBI Taxonomy" id="40994"/>
    <lineage>
        <taxon>Eukaryota</taxon>
        <taxon>Fungi</taxon>
        <taxon>Dikarya</taxon>
        <taxon>Ascomycota</taxon>
        <taxon>Pezizomycotina</taxon>
        <taxon>Eurotiomycetes</taxon>
        <taxon>Eurotiomycetidae</taxon>
        <taxon>Eurotiales</taxon>
        <taxon>Aspergillaceae</taxon>
        <taxon>Penicillium</taxon>
    </lineage>
</organism>
<protein>
    <submittedName>
        <fullName evidence="1">Uncharacterized protein</fullName>
    </submittedName>
</protein>
<evidence type="ECO:0000313" key="2">
    <source>
        <dbReference type="Proteomes" id="UP001213799"/>
    </source>
</evidence>
<proteinExistence type="predicted"/>
<comment type="caution">
    <text evidence="1">The sequence shown here is derived from an EMBL/GenBank/DDBJ whole genome shotgun (WGS) entry which is preliminary data.</text>
</comment>
<name>A0AAD6E6W6_9EURO</name>
<dbReference type="EMBL" id="JAQJAE010000003">
    <property type="protein sequence ID" value="KAJ5602840.1"/>
    <property type="molecule type" value="Genomic_DNA"/>
</dbReference>
<dbReference type="RefSeq" id="XP_056752638.1">
    <property type="nucleotide sequence ID" value="XM_056896853.1"/>
</dbReference>
<accession>A0AAD6E6W6</accession>
<evidence type="ECO:0000313" key="1">
    <source>
        <dbReference type="EMBL" id="KAJ5602840.1"/>
    </source>
</evidence>
<reference evidence="1" key="2">
    <citation type="submission" date="2023-01" db="EMBL/GenBank/DDBJ databases">
        <authorList>
            <person name="Petersen C."/>
        </authorList>
    </citation>
    <scope>NUCLEOTIDE SEQUENCE</scope>
    <source>
        <strain evidence="1">IBT 12815</strain>
    </source>
</reference>
<dbReference type="AlphaFoldDB" id="A0AAD6E6W6"/>
<sequence>MFLPTRPAIEADIEWVEDLVTMHFPKRLIMSFHTLGFPRNLALRRLNKSFSKPLSISHSLLYPFEEP</sequence>
<reference evidence="1" key="1">
    <citation type="journal article" date="2023" name="IMA Fungus">
        <title>Comparative genomic study of the Penicillium genus elucidates a diverse pangenome and 15 lateral gene transfer events.</title>
        <authorList>
            <person name="Petersen C."/>
            <person name="Sorensen T."/>
            <person name="Nielsen M.R."/>
            <person name="Sondergaard T.E."/>
            <person name="Sorensen J.L."/>
            <person name="Fitzpatrick D.A."/>
            <person name="Frisvad J.C."/>
            <person name="Nielsen K.L."/>
        </authorList>
    </citation>
    <scope>NUCLEOTIDE SEQUENCE</scope>
    <source>
        <strain evidence="1">IBT 12815</strain>
    </source>
</reference>